<proteinExistence type="evidence at transcript level"/>
<sequence>MPTNSTVTATTHCDGSAPIIKIYKRSVTLAKLTCWFL</sequence>
<dbReference type="EMBL" id="BT064819">
    <property type="protein sequence ID" value="ACN30695.1"/>
    <property type="molecule type" value="mRNA"/>
</dbReference>
<reference evidence="1" key="2">
    <citation type="submission" date="2012-06" db="EMBL/GenBank/DDBJ databases">
        <authorList>
            <person name="Yu Y."/>
            <person name="Currie J."/>
            <person name="Lomeli R."/>
            <person name="Angelova A."/>
            <person name="Collura K."/>
            <person name="Wissotski M."/>
            <person name="Campos D."/>
            <person name="Kudrna D."/>
            <person name="Golser W."/>
            <person name="Ashely E."/>
            <person name="Descour A."/>
            <person name="Fernandes J."/>
            <person name="Soderlund C."/>
            <person name="Walbot V."/>
        </authorList>
    </citation>
    <scope>NUCLEOTIDE SEQUENCE</scope>
    <source>
        <strain evidence="1">B73</strain>
    </source>
</reference>
<dbReference type="AlphaFoldDB" id="C0P950"/>
<evidence type="ECO:0000313" key="1">
    <source>
        <dbReference type="EMBL" id="ACN30695.1"/>
    </source>
</evidence>
<name>C0P950_MAIZE</name>
<organism evidence="1">
    <name type="scientific">Zea mays</name>
    <name type="common">Maize</name>
    <dbReference type="NCBI Taxonomy" id="4577"/>
    <lineage>
        <taxon>Eukaryota</taxon>
        <taxon>Viridiplantae</taxon>
        <taxon>Streptophyta</taxon>
        <taxon>Embryophyta</taxon>
        <taxon>Tracheophyta</taxon>
        <taxon>Spermatophyta</taxon>
        <taxon>Magnoliopsida</taxon>
        <taxon>Liliopsida</taxon>
        <taxon>Poales</taxon>
        <taxon>Poaceae</taxon>
        <taxon>PACMAD clade</taxon>
        <taxon>Panicoideae</taxon>
        <taxon>Andropogonodae</taxon>
        <taxon>Andropogoneae</taxon>
        <taxon>Tripsacinae</taxon>
        <taxon>Zea</taxon>
    </lineage>
</organism>
<reference evidence="1" key="1">
    <citation type="journal article" date="2009" name="PLoS Genet.">
        <title>Sequencing, mapping, and analysis of 27,455 maize full-length cDNAs.</title>
        <authorList>
            <person name="Soderlund C."/>
            <person name="Descour A."/>
            <person name="Kudrna D."/>
            <person name="Bomhoff M."/>
            <person name="Boyd L."/>
            <person name="Currie J."/>
            <person name="Angelova A."/>
            <person name="Collura K."/>
            <person name="Wissotski M."/>
            <person name="Ashley E."/>
            <person name="Morrow D."/>
            <person name="Fernandes J."/>
            <person name="Walbot V."/>
            <person name="Yu Y."/>
        </authorList>
    </citation>
    <scope>NUCLEOTIDE SEQUENCE</scope>
    <source>
        <strain evidence="1">B73</strain>
    </source>
</reference>
<accession>C0P950</accession>
<protein>
    <submittedName>
        <fullName evidence="1">Uncharacterized protein</fullName>
    </submittedName>
</protein>